<dbReference type="GO" id="GO:0000978">
    <property type="term" value="F:RNA polymerase II cis-regulatory region sequence-specific DNA binding"/>
    <property type="evidence" value="ECO:0007669"/>
    <property type="project" value="TreeGrafter"/>
</dbReference>
<dbReference type="PRINTS" id="PR00619">
    <property type="entry name" value="GATAZNFINGER"/>
</dbReference>
<feature type="compositionally biased region" description="Low complexity" evidence="10">
    <location>
        <begin position="29"/>
        <end position="41"/>
    </location>
</feature>
<reference evidence="12" key="2">
    <citation type="submission" date="2023-06" db="EMBL/GenBank/DDBJ databases">
        <authorList>
            <consortium name="Lawrence Berkeley National Laboratory"/>
            <person name="Haridas S."/>
            <person name="Hensen N."/>
            <person name="Bonometti L."/>
            <person name="Westerberg I."/>
            <person name="Brannstrom I.O."/>
            <person name="Guillou S."/>
            <person name="Cros-Aarteil S."/>
            <person name="Calhoun S."/>
            <person name="Kuo A."/>
            <person name="Mondo S."/>
            <person name="Pangilinan J."/>
            <person name="Riley R."/>
            <person name="Labutti K."/>
            <person name="Andreopoulos B."/>
            <person name="Lipzen A."/>
            <person name="Chen C."/>
            <person name="Yanf M."/>
            <person name="Daum C."/>
            <person name="Ng V."/>
            <person name="Clum A."/>
            <person name="Steindorff A."/>
            <person name="Ohm R."/>
            <person name="Martin F."/>
            <person name="Silar P."/>
            <person name="Natvig D."/>
            <person name="Lalanne C."/>
            <person name="Gautier V."/>
            <person name="Ament-Velasquez S.L."/>
            <person name="Kruys A."/>
            <person name="Hutchinson M.I."/>
            <person name="Powell A.J."/>
            <person name="Barry K."/>
            <person name="Miller A.N."/>
            <person name="Grigoriev I.V."/>
            <person name="Debuchy R."/>
            <person name="Gladieux P."/>
            <person name="Thoren M.H."/>
            <person name="Johannesson H."/>
        </authorList>
    </citation>
    <scope>NUCLEOTIDE SEQUENCE</scope>
    <source>
        <strain evidence="12">SMH4131-1</strain>
    </source>
</reference>
<keyword evidence="3" id="KW-0677">Repeat</keyword>
<evidence type="ECO:0000256" key="8">
    <source>
        <dbReference type="ARBA" id="ARBA00023242"/>
    </source>
</evidence>
<keyword evidence="6" id="KW-0805">Transcription regulation</keyword>
<evidence type="ECO:0000256" key="5">
    <source>
        <dbReference type="ARBA" id="ARBA00022833"/>
    </source>
</evidence>
<evidence type="ECO:0000256" key="9">
    <source>
        <dbReference type="PROSITE-ProRule" id="PRU00094"/>
    </source>
</evidence>
<dbReference type="GO" id="GO:0045944">
    <property type="term" value="P:positive regulation of transcription by RNA polymerase II"/>
    <property type="evidence" value="ECO:0007669"/>
    <property type="project" value="TreeGrafter"/>
</dbReference>
<dbReference type="GO" id="GO:0000981">
    <property type="term" value="F:DNA-binding transcription factor activity, RNA polymerase II-specific"/>
    <property type="evidence" value="ECO:0007669"/>
    <property type="project" value="TreeGrafter"/>
</dbReference>
<dbReference type="CDD" id="cd00202">
    <property type="entry name" value="ZnF_GATA"/>
    <property type="match status" value="2"/>
</dbReference>
<keyword evidence="4 9" id="KW-0863">Zinc-finger</keyword>
<dbReference type="SUPFAM" id="SSF57716">
    <property type="entry name" value="Glucocorticoid receptor-like (DNA-binding domain)"/>
    <property type="match status" value="2"/>
</dbReference>
<feature type="compositionally biased region" description="Low complexity" evidence="10">
    <location>
        <begin position="338"/>
        <end position="350"/>
    </location>
</feature>
<protein>
    <recommendedName>
        <fullName evidence="11">GATA-type domain-containing protein</fullName>
    </recommendedName>
</protein>
<dbReference type="FunFam" id="3.30.50.10:FF:000039">
    <property type="entry name" value="Siderophore transcription factor SreA"/>
    <property type="match status" value="1"/>
</dbReference>
<dbReference type="InterPro" id="IPR000679">
    <property type="entry name" value="Znf_GATA"/>
</dbReference>
<evidence type="ECO:0000313" key="12">
    <source>
        <dbReference type="EMBL" id="KAK3323633.1"/>
    </source>
</evidence>
<evidence type="ECO:0000256" key="2">
    <source>
        <dbReference type="ARBA" id="ARBA00022723"/>
    </source>
</evidence>
<dbReference type="Pfam" id="PF00320">
    <property type="entry name" value="GATA"/>
    <property type="match status" value="2"/>
</dbReference>
<dbReference type="Proteomes" id="UP001286456">
    <property type="component" value="Unassembled WGS sequence"/>
</dbReference>
<dbReference type="GO" id="GO:0008270">
    <property type="term" value="F:zinc ion binding"/>
    <property type="evidence" value="ECO:0007669"/>
    <property type="project" value="UniProtKB-KW"/>
</dbReference>
<proteinExistence type="predicted"/>
<dbReference type="Gene3D" id="3.30.50.10">
    <property type="entry name" value="Erythroid Transcription Factor GATA-1, subunit A"/>
    <property type="match status" value="2"/>
</dbReference>
<reference evidence="12" key="1">
    <citation type="journal article" date="2023" name="Mol. Phylogenet. Evol.">
        <title>Genome-scale phylogeny and comparative genomics of the fungal order Sordariales.</title>
        <authorList>
            <person name="Hensen N."/>
            <person name="Bonometti L."/>
            <person name="Westerberg I."/>
            <person name="Brannstrom I.O."/>
            <person name="Guillou S."/>
            <person name="Cros-Aarteil S."/>
            <person name="Calhoun S."/>
            <person name="Haridas S."/>
            <person name="Kuo A."/>
            <person name="Mondo S."/>
            <person name="Pangilinan J."/>
            <person name="Riley R."/>
            <person name="LaButti K."/>
            <person name="Andreopoulos B."/>
            <person name="Lipzen A."/>
            <person name="Chen C."/>
            <person name="Yan M."/>
            <person name="Daum C."/>
            <person name="Ng V."/>
            <person name="Clum A."/>
            <person name="Steindorff A."/>
            <person name="Ohm R.A."/>
            <person name="Martin F."/>
            <person name="Silar P."/>
            <person name="Natvig D.O."/>
            <person name="Lalanne C."/>
            <person name="Gautier V."/>
            <person name="Ament-Velasquez S.L."/>
            <person name="Kruys A."/>
            <person name="Hutchinson M.I."/>
            <person name="Powell A.J."/>
            <person name="Barry K."/>
            <person name="Miller A.N."/>
            <person name="Grigoriev I.V."/>
            <person name="Debuchy R."/>
            <person name="Gladieux P."/>
            <person name="Hiltunen Thoren M."/>
            <person name="Johannesson H."/>
        </authorList>
    </citation>
    <scope>NUCLEOTIDE SEQUENCE</scope>
    <source>
        <strain evidence="12">SMH4131-1</strain>
    </source>
</reference>
<keyword evidence="5" id="KW-0862">Zinc</keyword>
<feature type="compositionally biased region" description="Low complexity" evidence="10">
    <location>
        <begin position="436"/>
        <end position="446"/>
    </location>
</feature>
<evidence type="ECO:0000256" key="3">
    <source>
        <dbReference type="ARBA" id="ARBA00022737"/>
    </source>
</evidence>
<evidence type="ECO:0000256" key="6">
    <source>
        <dbReference type="ARBA" id="ARBA00023015"/>
    </source>
</evidence>
<keyword evidence="8" id="KW-0539">Nucleus</keyword>
<evidence type="ECO:0000256" key="1">
    <source>
        <dbReference type="ARBA" id="ARBA00004123"/>
    </source>
</evidence>
<dbReference type="FunFam" id="3.30.50.10:FF:000007">
    <property type="entry name" value="Nitrogen regulatory AreA, N-terminal"/>
    <property type="match status" value="1"/>
</dbReference>
<evidence type="ECO:0000256" key="7">
    <source>
        <dbReference type="ARBA" id="ARBA00023163"/>
    </source>
</evidence>
<dbReference type="InterPro" id="IPR039355">
    <property type="entry name" value="Transcription_factor_GATA"/>
</dbReference>
<feature type="domain" description="GATA-type" evidence="11">
    <location>
        <begin position="107"/>
        <end position="165"/>
    </location>
</feature>
<sequence>MALSESSRLLASHTPKETAPSPGRTALPSRSSSSRAVSDGSQRSRHESILSEIDGPAGSEAGYSPSSSGNVSVQLNAPSPTFLVTDCPPDDAAMGNHDAQGTEVGPGQAGQVCSNCGTTRTPLWRRSPQGSTICNACGLYLKARNSARPTNLKRPPNVVPSSGARPSPVKLSPKANTPLLPATPGATYVAADQTPTGSCPGGGRCNGTGGADGCSGCPAYNNRVSKSASLNMVKCQGGASPAKAQTDNGADAPAPVDIGALHIQSQNTTVVIACQNCGTTITPLWRRDEAGHTICNACGLYYKLHGVHRPVTMKKAIIKRRKRVIPAAGANSETENGSVEPADSPSPDADPVVERGTMNPDGSINLGGRRREEPSLTLVPEKLLRQGRQTSPLASGGLEQYHSTHTNQHRHVPDSLTNENRLAPLTSINVPTDRQSSLSPASFLSPSRKRSVSAADMDFPSPNEGDSHKRLSSIKSILNHSALGGREDSPELLRLSPMRSPASTATSAPSPGSYSNCGVSSAPSTLPPPQSSSRDAGGESGRYKAERRAALEREAEKMREMLAAKERELAEL</sequence>
<evidence type="ECO:0000256" key="10">
    <source>
        <dbReference type="SAM" id="MobiDB-lite"/>
    </source>
</evidence>
<feature type="region of interest" description="Disordered" evidence="10">
    <location>
        <begin position="1"/>
        <end position="110"/>
    </location>
</feature>
<comment type="subcellular location">
    <subcellularLocation>
        <location evidence="1">Nucleus</location>
    </subcellularLocation>
</comment>
<feature type="compositionally biased region" description="Polar residues" evidence="10">
    <location>
        <begin position="64"/>
        <end position="79"/>
    </location>
</feature>
<feature type="region of interest" description="Disordered" evidence="10">
    <location>
        <begin position="148"/>
        <end position="173"/>
    </location>
</feature>
<evidence type="ECO:0000256" key="4">
    <source>
        <dbReference type="ARBA" id="ARBA00022771"/>
    </source>
</evidence>
<feature type="compositionally biased region" description="Basic and acidic residues" evidence="10">
    <location>
        <begin position="541"/>
        <end position="559"/>
    </location>
</feature>
<dbReference type="SMART" id="SM00401">
    <property type="entry name" value="ZnF_GATA"/>
    <property type="match status" value="2"/>
</dbReference>
<dbReference type="GO" id="GO:0000122">
    <property type="term" value="P:negative regulation of transcription by RNA polymerase II"/>
    <property type="evidence" value="ECO:0007669"/>
    <property type="project" value="TreeGrafter"/>
</dbReference>
<feature type="compositionally biased region" description="Polar residues" evidence="10">
    <location>
        <begin position="415"/>
        <end position="435"/>
    </location>
</feature>
<feature type="domain" description="GATA-type" evidence="11">
    <location>
        <begin position="274"/>
        <end position="321"/>
    </location>
</feature>
<dbReference type="AlphaFoldDB" id="A0AAE0IEV7"/>
<feature type="region of interest" description="Disordered" evidence="10">
    <location>
        <begin position="327"/>
        <end position="469"/>
    </location>
</feature>
<keyword evidence="7" id="KW-0804">Transcription</keyword>
<evidence type="ECO:0000259" key="11">
    <source>
        <dbReference type="PROSITE" id="PS50114"/>
    </source>
</evidence>
<gene>
    <name evidence="12" type="ORF">B0T19DRAFT_210655</name>
</gene>
<dbReference type="InterPro" id="IPR013088">
    <property type="entry name" value="Znf_NHR/GATA"/>
</dbReference>
<dbReference type="PANTHER" id="PTHR10071">
    <property type="entry name" value="TRANSCRIPTION FACTOR GATA FAMILY MEMBER"/>
    <property type="match status" value="1"/>
</dbReference>
<dbReference type="PROSITE" id="PS00344">
    <property type="entry name" value="GATA_ZN_FINGER_1"/>
    <property type="match status" value="2"/>
</dbReference>
<dbReference type="GO" id="GO:0034757">
    <property type="term" value="P:negative regulation of iron ion transport"/>
    <property type="evidence" value="ECO:0007669"/>
    <property type="project" value="UniProtKB-ARBA"/>
</dbReference>
<dbReference type="GO" id="GO:0005634">
    <property type="term" value="C:nucleus"/>
    <property type="evidence" value="ECO:0007669"/>
    <property type="project" value="UniProtKB-SubCell"/>
</dbReference>
<dbReference type="PROSITE" id="PS50114">
    <property type="entry name" value="GATA_ZN_FINGER_2"/>
    <property type="match status" value="2"/>
</dbReference>
<feature type="compositionally biased region" description="Low complexity" evidence="10">
    <location>
        <begin position="496"/>
        <end position="515"/>
    </location>
</feature>
<organism evidence="12 13">
    <name type="scientific">Cercophora scortea</name>
    <dbReference type="NCBI Taxonomy" id="314031"/>
    <lineage>
        <taxon>Eukaryota</taxon>
        <taxon>Fungi</taxon>
        <taxon>Dikarya</taxon>
        <taxon>Ascomycota</taxon>
        <taxon>Pezizomycotina</taxon>
        <taxon>Sordariomycetes</taxon>
        <taxon>Sordariomycetidae</taxon>
        <taxon>Sordariales</taxon>
        <taxon>Lasiosphaeriaceae</taxon>
        <taxon>Cercophora</taxon>
    </lineage>
</organism>
<comment type="caution">
    <text evidence="12">The sequence shown here is derived from an EMBL/GenBank/DDBJ whole genome shotgun (WGS) entry which is preliminary data.</text>
</comment>
<feature type="region of interest" description="Disordered" evidence="10">
    <location>
        <begin position="481"/>
        <end position="559"/>
    </location>
</feature>
<accession>A0AAE0IEV7</accession>
<dbReference type="PANTHER" id="PTHR10071:SF335">
    <property type="entry name" value="IRON-SENSING TRANSCRIPTIONAL REPRESSOR-RELATED"/>
    <property type="match status" value="1"/>
</dbReference>
<evidence type="ECO:0000313" key="13">
    <source>
        <dbReference type="Proteomes" id="UP001286456"/>
    </source>
</evidence>
<dbReference type="GO" id="GO:0006879">
    <property type="term" value="P:intracellular iron ion homeostasis"/>
    <property type="evidence" value="ECO:0007669"/>
    <property type="project" value="UniProtKB-ARBA"/>
</dbReference>
<dbReference type="EMBL" id="JAUEPO010000004">
    <property type="protein sequence ID" value="KAK3323633.1"/>
    <property type="molecule type" value="Genomic_DNA"/>
</dbReference>
<name>A0AAE0IEV7_9PEZI</name>
<keyword evidence="13" id="KW-1185">Reference proteome</keyword>
<keyword evidence="2" id="KW-0479">Metal-binding</keyword>